<evidence type="ECO:0000313" key="9">
    <source>
        <dbReference type="EMBL" id="CDI79291.1"/>
    </source>
</evidence>
<sequence>MPILWRGFSRVDLPCNRTWGLVAPYKPSYSCSRSRRSSSSFSCSRSSSSSSSSSSFKTPSSNRGFFADCSYLRFSLHAQRSQGPLGAPQCPVDPQLLGALQGRTDCWRKLKAAVNDAAAAAASSSSSRIGSSSSINRCIRIHSSYTSSSSRIGTTSCSSSSNMKGSIRGHSSSSSSSSKDSSSSSSNNNGTYVVRVPSLGDSITEGTVAKWLAAEGSAVHAEQVLCVLETDKVSVEIAAKAAGRLIHIAVPVGGNVSVGGELAVIERLAPSPAASAAAAAAADAPPAAAPQAAAAAAAAEGAPAALAADPLYPRRRTPSILFRTVRNKLERLGLLVQHQQQQQQAQREHHLPLEQQQQHQQRQQQQQGAAAGASPPSSAGGPRVTVVRYTSIEELPPFLQRPALSPEEVEVINEGGVANADNAVRAWTVSLCFTPAAAAAAAAAGSGGGGAAAAAGGKAAKKRASS</sequence>
<dbReference type="Pfam" id="PF00364">
    <property type="entry name" value="Biotin_lipoyl"/>
    <property type="match status" value="1"/>
</dbReference>
<feature type="region of interest" description="Disordered" evidence="7">
    <location>
        <begin position="443"/>
        <end position="466"/>
    </location>
</feature>
<dbReference type="PROSITE" id="PS50968">
    <property type="entry name" value="BIOTINYL_LIPOYL"/>
    <property type="match status" value="1"/>
</dbReference>
<evidence type="ECO:0000256" key="3">
    <source>
        <dbReference type="ARBA" id="ARBA00022823"/>
    </source>
</evidence>
<dbReference type="CDD" id="cd06849">
    <property type="entry name" value="lipoyl_domain"/>
    <property type="match status" value="1"/>
</dbReference>
<feature type="region of interest" description="Disordered" evidence="7">
    <location>
        <begin position="148"/>
        <end position="190"/>
    </location>
</feature>
<dbReference type="Proteomes" id="UP000018050">
    <property type="component" value="Unassembled WGS sequence"/>
</dbReference>
<comment type="subcellular location">
    <subcellularLocation>
        <location evidence="1">Mitochondrion</location>
    </subcellularLocation>
</comment>
<evidence type="ECO:0000256" key="4">
    <source>
        <dbReference type="ARBA" id="ARBA00022946"/>
    </source>
</evidence>
<dbReference type="GO" id="GO:0006099">
    <property type="term" value="P:tricarboxylic acid cycle"/>
    <property type="evidence" value="ECO:0007669"/>
    <property type="project" value="TreeGrafter"/>
</dbReference>
<evidence type="ECO:0000256" key="7">
    <source>
        <dbReference type="SAM" id="MobiDB-lite"/>
    </source>
</evidence>
<name>U6GGB0_EIMAC</name>
<dbReference type="EMBL" id="HG670999">
    <property type="protein sequence ID" value="CDI79291.1"/>
    <property type="molecule type" value="Genomic_DNA"/>
</dbReference>
<dbReference type="GO" id="GO:0006103">
    <property type="term" value="P:2-oxoglutarate metabolic process"/>
    <property type="evidence" value="ECO:0007669"/>
    <property type="project" value="InterPro"/>
</dbReference>
<keyword evidence="9" id="KW-0012">Acyltransferase</keyword>
<dbReference type="SUPFAM" id="SSF51230">
    <property type="entry name" value="Single hybrid motif"/>
    <property type="match status" value="1"/>
</dbReference>
<feature type="domain" description="Lipoyl-binding" evidence="8">
    <location>
        <begin position="191"/>
        <end position="266"/>
    </location>
</feature>
<feature type="region of interest" description="Disordered" evidence="7">
    <location>
        <begin position="27"/>
        <end position="61"/>
    </location>
</feature>
<reference evidence="9" key="2">
    <citation type="submission" date="2013-10" db="EMBL/GenBank/DDBJ databases">
        <authorList>
            <person name="Aslett M."/>
        </authorList>
    </citation>
    <scope>NUCLEOTIDE SEQUENCE</scope>
    <source>
        <strain evidence="9">Houghton</strain>
    </source>
</reference>
<dbReference type="PANTHER" id="PTHR43416:SF5">
    <property type="entry name" value="DIHYDROLIPOYLLYSINE-RESIDUE SUCCINYLTRANSFERASE COMPONENT OF 2-OXOGLUTARATE DEHYDROGENASE COMPLEX, MITOCHONDRIAL"/>
    <property type="match status" value="1"/>
</dbReference>
<dbReference type="OMA" id="NAVRAWT"/>
<dbReference type="RefSeq" id="XP_013250577.1">
    <property type="nucleotide sequence ID" value="XM_013395123.1"/>
</dbReference>
<dbReference type="GO" id="GO:0005739">
    <property type="term" value="C:mitochondrion"/>
    <property type="evidence" value="ECO:0007669"/>
    <property type="project" value="UniProtKB-SubCell"/>
</dbReference>
<keyword evidence="9" id="KW-0808">Transferase</keyword>
<feature type="compositionally biased region" description="Low complexity" evidence="7">
    <location>
        <begin position="37"/>
        <end position="56"/>
    </location>
</feature>
<dbReference type="InterPro" id="IPR020373">
    <property type="entry name" value="Kgd4/YMR-31"/>
</dbReference>
<keyword evidence="10" id="KW-1185">Reference proteome</keyword>
<evidence type="ECO:0000256" key="6">
    <source>
        <dbReference type="ARBA" id="ARBA00043970"/>
    </source>
</evidence>
<keyword evidence="5" id="KW-0496">Mitochondrion</keyword>
<comment type="similarity">
    <text evidence="6">Belongs to the alpha-ketoglutarate dehydrogenase component 4 family.</text>
</comment>
<dbReference type="Pfam" id="PF10937">
    <property type="entry name" value="Kgd4-YMR31"/>
    <property type="match status" value="1"/>
</dbReference>
<dbReference type="AlphaFoldDB" id="U6GGB0"/>
<dbReference type="GO" id="GO:0004149">
    <property type="term" value="F:dihydrolipoyllysine-residue succinyltransferase activity"/>
    <property type="evidence" value="ECO:0007669"/>
    <property type="project" value="TreeGrafter"/>
</dbReference>
<gene>
    <name evidence="9" type="ORF">EAH_00041880</name>
</gene>
<dbReference type="PROSITE" id="PS00189">
    <property type="entry name" value="LIPOYL"/>
    <property type="match status" value="1"/>
</dbReference>
<evidence type="ECO:0000256" key="1">
    <source>
        <dbReference type="ARBA" id="ARBA00004173"/>
    </source>
</evidence>
<feature type="compositionally biased region" description="Low complexity" evidence="7">
    <location>
        <begin position="353"/>
        <end position="383"/>
    </location>
</feature>
<evidence type="ECO:0000259" key="8">
    <source>
        <dbReference type="PROSITE" id="PS50968"/>
    </source>
</evidence>
<evidence type="ECO:0000313" key="10">
    <source>
        <dbReference type="Proteomes" id="UP000018050"/>
    </source>
</evidence>
<feature type="compositionally biased region" description="Low complexity" evidence="7">
    <location>
        <begin position="171"/>
        <end position="186"/>
    </location>
</feature>
<dbReference type="GeneID" id="25272258"/>
<proteinExistence type="inferred from homology"/>
<accession>U6GGB0</accession>
<dbReference type="PANTHER" id="PTHR43416">
    <property type="entry name" value="DIHYDROLIPOYLLYSINE-RESIDUE SUCCINYLTRANSFERASE COMPONENT OF 2-OXOGLUTARATE DEHYDROGENASE COMPLEX, MITOCHONDRIAL-RELATED"/>
    <property type="match status" value="1"/>
</dbReference>
<evidence type="ECO:0000256" key="5">
    <source>
        <dbReference type="ARBA" id="ARBA00023128"/>
    </source>
</evidence>
<feature type="compositionally biased region" description="Low complexity" evidence="7">
    <location>
        <begin position="148"/>
        <end position="161"/>
    </location>
</feature>
<dbReference type="InterPro" id="IPR050537">
    <property type="entry name" value="2-oxoacid_dehydrogenase"/>
</dbReference>
<keyword evidence="3" id="KW-0450">Lipoyl</keyword>
<dbReference type="InterPro" id="IPR011053">
    <property type="entry name" value="Single_hybrid_motif"/>
</dbReference>
<organism evidence="9 10">
    <name type="scientific">Eimeria acervulina</name>
    <name type="common">Coccidian parasite</name>
    <dbReference type="NCBI Taxonomy" id="5801"/>
    <lineage>
        <taxon>Eukaryota</taxon>
        <taxon>Sar</taxon>
        <taxon>Alveolata</taxon>
        <taxon>Apicomplexa</taxon>
        <taxon>Conoidasida</taxon>
        <taxon>Coccidia</taxon>
        <taxon>Eucoccidiorida</taxon>
        <taxon>Eimeriorina</taxon>
        <taxon>Eimeriidae</taxon>
        <taxon>Eimeria</taxon>
    </lineage>
</organism>
<dbReference type="VEuPathDB" id="ToxoDB:EAH_00041880"/>
<dbReference type="OrthoDB" id="348244at2759"/>
<dbReference type="InterPro" id="IPR003016">
    <property type="entry name" value="2-oxoA_DH_lipoyl-BS"/>
</dbReference>
<evidence type="ECO:0000256" key="2">
    <source>
        <dbReference type="ARBA" id="ARBA00007317"/>
    </source>
</evidence>
<dbReference type="InterPro" id="IPR000089">
    <property type="entry name" value="Biotin_lipoyl"/>
</dbReference>
<feature type="region of interest" description="Disordered" evidence="7">
    <location>
        <begin position="340"/>
        <end position="383"/>
    </location>
</feature>
<keyword evidence="4" id="KW-0809">Transit peptide</keyword>
<protein>
    <submittedName>
        <fullName evidence="9">Dihydrolipoamide acyltransferase, putative</fullName>
    </submittedName>
</protein>
<dbReference type="Gene3D" id="2.40.50.100">
    <property type="match status" value="1"/>
</dbReference>
<comment type="similarity">
    <text evidence="2">Belongs to the 2-oxoacid dehydrogenase family.</text>
</comment>
<reference evidence="9" key="1">
    <citation type="submission" date="2013-10" db="EMBL/GenBank/DDBJ databases">
        <title>Genomic analysis of the causative agents of coccidiosis in chickens.</title>
        <authorList>
            <person name="Reid A.J."/>
            <person name="Blake D."/>
            <person name="Billington K."/>
            <person name="Browne H."/>
            <person name="Dunn M."/>
            <person name="Hung S."/>
            <person name="Kawahara F."/>
            <person name="Miranda-Saavedra D."/>
            <person name="Mourier T."/>
            <person name="Nagra H."/>
            <person name="Otto T.D."/>
            <person name="Rawlings N."/>
            <person name="Sanchez A."/>
            <person name="Sanders M."/>
            <person name="Subramaniam C."/>
            <person name="Tay Y."/>
            <person name="Dear P."/>
            <person name="Doerig C."/>
            <person name="Gruber A."/>
            <person name="Parkinson J."/>
            <person name="Shirley M."/>
            <person name="Wan K.L."/>
            <person name="Berriman M."/>
            <person name="Tomley F."/>
            <person name="Pain A."/>
        </authorList>
    </citation>
    <scope>NUCLEOTIDE SEQUENCE</scope>
    <source>
        <strain evidence="9">Houghton</strain>
    </source>
</reference>